<name>A0A8J8T5X6_HALGN</name>
<keyword evidence="4" id="KW-1185">Reference proteome</keyword>
<evidence type="ECO:0000313" key="3">
    <source>
        <dbReference type="EMBL" id="TNV82910.1"/>
    </source>
</evidence>
<dbReference type="EMBL" id="RRYP01004374">
    <property type="protein sequence ID" value="TNV82910.1"/>
    <property type="molecule type" value="Genomic_DNA"/>
</dbReference>
<feature type="region of interest" description="Disordered" evidence="1">
    <location>
        <begin position="361"/>
        <end position="389"/>
    </location>
</feature>
<reference evidence="3" key="1">
    <citation type="submission" date="2019-06" db="EMBL/GenBank/DDBJ databases">
        <authorList>
            <person name="Zheng W."/>
        </authorList>
    </citation>
    <scope>NUCLEOTIDE SEQUENCE</scope>
    <source>
        <strain evidence="3">QDHG01</strain>
    </source>
</reference>
<evidence type="ECO:0000259" key="2">
    <source>
        <dbReference type="PROSITE" id="PS50222"/>
    </source>
</evidence>
<feature type="domain" description="EF-hand" evidence="2">
    <location>
        <begin position="239"/>
        <end position="274"/>
    </location>
</feature>
<comment type="caution">
    <text evidence="3">The sequence shown here is derived from an EMBL/GenBank/DDBJ whole genome shotgun (WGS) entry which is preliminary data.</text>
</comment>
<dbReference type="AlphaFoldDB" id="A0A8J8T5X6"/>
<dbReference type="PROSITE" id="PS50222">
    <property type="entry name" value="EF_HAND_2"/>
    <property type="match status" value="1"/>
</dbReference>
<evidence type="ECO:0000313" key="4">
    <source>
        <dbReference type="Proteomes" id="UP000785679"/>
    </source>
</evidence>
<gene>
    <name evidence="3" type="ORF">FGO68_gene17058</name>
</gene>
<dbReference type="SUPFAM" id="SSF47473">
    <property type="entry name" value="EF-hand"/>
    <property type="match status" value="1"/>
</dbReference>
<evidence type="ECO:0000256" key="1">
    <source>
        <dbReference type="SAM" id="MobiDB-lite"/>
    </source>
</evidence>
<organism evidence="3 4">
    <name type="scientific">Halteria grandinella</name>
    <dbReference type="NCBI Taxonomy" id="5974"/>
    <lineage>
        <taxon>Eukaryota</taxon>
        <taxon>Sar</taxon>
        <taxon>Alveolata</taxon>
        <taxon>Ciliophora</taxon>
        <taxon>Intramacronucleata</taxon>
        <taxon>Spirotrichea</taxon>
        <taxon>Stichotrichia</taxon>
        <taxon>Sporadotrichida</taxon>
        <taxon>Halteriidae</taxon>
        <taxon>Halteria</taxon>
    </lineage>
</organism>
<sequence>MASEHKIRPMSILSSKFELTPEKQLISHDTLPPELRAGKAIFKAVKKSPSPVKEVVKGKRTISRWDSRHRKQGAKNFYGQPFSINKIKESPQIEEGIQKQENFKASLMNNNQKAIQFHRFFHENFTQVRDLDLRDLEKKLDYPRDEIIANFIAYISLSKLLASQNLKVTNLKGQTQFLEKMKRGGLTFDQLRNVFPHLRYENHFIIDKIFNSAMNASVTGHSLEMNQFLKCAGALKCGSFEQKVQILLDVIDFEGKGYLTWRDLKNLCKQSFKLAVGNQTMGRDGTLDETGLFQAQKKFYVESGHLDNDALEEELSQFFADMIFSRFKTPAPKILPRAKTGGLTFGGINFSAGAFLGKANNDQPSNPLGRLQSMSPQLNQDTQETTSTSVGVGIGTHFRSIIQKELQQITIEEIRKALLFEQHSEKSELFQLLCGLSTDEDPAIRAKMAKRKTNFLNDELEILYAQ</sequence>
<protein>
    <recommendedName>
        <fullName evidence="2">EF-hand domain-containing protein</fullName>
    </recommendedName>
</protein>
<dbReference type="InterPro" id="IPR002048">
    <property type="entry name" value="EF_hand_dom"/>
</dbReference>
<feature type="compositionally biased region" description="Polar residues" evidence="1">
    <location>
        <begin position="361"/>
        <end position="384"/>
    </location>
</feature>
<dbReference type="Gene3D" id="1.10.238.10">
    <property type="entry name" value="EF-hand"/>
    <property type="match status" value="1"/>
</dbReference>
<dbReference type="GO" id="GO:0005509">
    <property type="term" value="F:calcium ion binding"/>
    <property type="evidence" value="ECO:0007669"/>
    <property type="project" value="InterPro"/>
</dbReference>
<dbReference type="InterPro" id="IPR011992">
    <property type="entry name" value="EF-hand-dom_pair"/>
</dbReference>
<accession>A0A8J8T5X6</accession>
<proteinExistence type="predicted"/>
<dbReference type="Proteomes" id="UP000785679">
    <property type="component" value="Unassembled WGS sequence"/>
</dbReference>